<dbReference type="AlphaFoldDB" id="A0A5E6SRZ6"/>
<gene>
    <name evidence="3" type="ORF">PS683_02430</name>
</gene>
<dbReference type="Gene3D" id="3.40.50.11550">
    <property type="match status" value="1"/>
</dbReference>
<protein>
    <recommendedName>
        <fullName evidence="2">Dermonecrotic toxin N-terminal domain-containing protein</fullName>
    </recommendedName>
</protein>
<dbReference type="Pfam" id="PF20178">
    <property type="entry name" value="ToxA_N"/>
    <property type="match status" value="1"/>
</dbReference>
<organism evidence="3">
    <name type="scientific">Pseudomonas fluorescens</name>
    <dbReference type="NCBI Taxonomy" id="294"/>
    <lineage>
        <taxon>Bacteria</taxon>
        <taxon>Pseudomonadati</taxon>
        <taxon>Pseudomonadota</taxon>
        <taxon>Gammaproteobacteria</taxon>
        <taxon>Pseudomonadales</taxon>
        <taxon>Pseudomonadaceae</taxon>
        <taxon>Pseudomonas</taxon>
    </lineage>
</organism>
<evidence type="ECO:0000256" key="1">
    <source>
        <dbReference type="SAM" id="MobiDB-lite"/>
    </source>
</evidence>
<reference evidence="3" key="1">
    <citation type="submission" date="2019-09" db="EMBL/GenBank/DDBJ databases">
        <authorList>
            <person name="Chandra G."/>
            <person name="Truman W A."/>
        </authorList>
    </citation>
    <scope>NUCLEOTIDE SEQUENCE</scope>
    <source>
        <strain evidence="3">PS683</strain>
    </source>
</reference>
<proteinExistence type="predicted"/>
<name>A0A5E6SRZ6_PSEFL</name>
<dbReference type="CDD" id="cd14729">
    <property type="entry name" value="RtxA-like"/>
    <property type="match status" value="1"/>
</dbReference>
<dbReference type="EMBL" id="LR700643">
    <property type="protein sequence ID" value="VVM14133.1"/>
    <property type="molecule type" value="Genomic_DNA"/>
</dbReference>
<sequence>MPLTTIPLPNASDRDQLKATAATLIRACPELHAEARLVAREILGRYGLPTTDPETVYYHRFNSAQSNSNTFTGWEHRNEQPHASLTLVQLVIHRFLVTDQDNADLLDVNGGFYSAGPEHQNFDQTNEVRLHGNEVLNDLWRINFSERYHRTLDAFWVDFSEDFRSLAKCNFLNKAVLARDKRQLSDADFHTVIKATCSPLTWPVSLATLRSETPTDAGLKVCKLSIADYVAIDILCIGDPAGRQIIYVPGDDEAFHTCETLRDLHWWALIRMNDKANRTALLMHFQLSDRQAINDEITSLMNRMVGAWGKADYNQVNRRCRVIQGDAFSALRDSTREALLAEAEISLTSNGQMRQQLWLGYLTAGLRAFGPLSLLGWPIALPVIGASLSAMGLNIDKAANAKTSAERKDAVIGAVLAGINTLFNLPLLKEIGPLAELDADAEAAEMAHYRETAQPAESPAPEQTPGQTPQQLRSLLWHNGMFVFEQADDGLVILHHTRTGAIVRHLIERTASGAFFIDAQAWPLLKGARYNSLAALARALEEQGLQRVNVGPALSQVSEATGTSTSGLDQPLTPGQNNGAVQIPEAWQLNEILEGATPMAETGKFRCIYQLNSDPPNAILKKDAAYAVRYEDDINGAGNWAIIDPANPNASEGSLPVRLNAQGEWELAPKLALKGGMLRSVFNRTAPVTALPASAYDIPPNLRPLLREAALTPGNPALHEDYGDLDLLGSGAANPYDDFKTVRQQLYQDAVNDFANIVLPPRPHLLALAADANAETIVSTLLQEARGIVIGENHAGIGSKQWLIENMPLLARQGVKTLYMEHLLTDFHQTALHAFARSGEMPEALEQYLAGLDTGHSTDPLKRYTFLEVVKAARQNRIQVQAIDCMASYRLEGFEPVAPQGVNVVETLDDPRVKMMNFYARSIINTDQAVRGVHKWVALVGETHANTFEGVPGLSELEEAVGVRVEDVAQGESEGIIVDPGRTGIELIPHRAYSLKSDLLLQVETPWAGQESRTLEDILPCKGMFTLQRSRGPTQLVHRANDNAIVSTAIITDGGRYFIERPSWPAISGKRFKSMIKLVKAVQAMGLTLADWSQPL</sequence>
<accession>A0A5E6SRZ6</accession>
<evidence type="ECO:0000259" key="2">
    <source>
        <dbReference type="Pfam" id="PF20178"/>
    </source>
</evidence>
<dbReference type="SUPFAM" id="SSF159501">
    <property type="entry name" value="EreA/ChaN-like"/>
    <property type="match status" value="1"/>
</dbReference>
<feature type="region of interest" description="Disordered" evidence="1">
    <location>
        <begin position="451"/>
        <end position="470"/>
    </location>
</feature>
<feature type="domain" description="Dermonecrotic toxin N-terminal" evidence="2">
    <location>
        <begin position="27"/>
        <end position="287"/>
    </location>
</feature>
<dbReference type="InterPro" id="IPR046673">
    <property type="entry name" value="ToxA_N"/>
</dbReference>
<evidence type="ECO:0000313" key="3">
    <source>
        <dbReference type="EMBL" id="VVM14133.1"/>
    </source>
</evidence>